<dbReference type="AlphaFoldDB" id="A0A931LW68"/>
<evidence type="ECO:0000313" key="3">
    <source>
        <dbReference type="EMBL" id="MBI1755995.1"/>
    </source>
</evidence>
<accession>A0A931LW68</accession>
<dbReference type="InterPro" id="IPR002656">
    <property type="entry name" value="Acyl_transf_3_dom"/>
</dbReference>
<comment type="caution">
    <text evidence="3">The sequence shown here is derived from an EMBL/GenBank/DDBJ whole genome shotgun (WGS) entry which is preliminary data.</text>
</comment>
<evidence type="ECO:0000259" key="2">
    <source>
        <dbReference type="Pfam" id="PF01757"/>
    </source>
</evidence>
<feature type="transmembrane region" description="Helical" evidence="1">
    <location>
        <begin position="182"/>
        <end position="204"/>
    </location>
</feature>
<feature type="transmembrane region" description="Helical" evidence="1">
    <location>
        <begin position="150"/>
        <end position="170"/>
    </location>
</feature>
<keyword evidence="1" id="KW-0812">Transmembrane</keyword>
<keyword evidence="3" id="KW-0808">Transferase</keyword>
<proteinExistence type="predicted"/>
<keyword evidence="1" id="KW-1133">Transmembrane helix</keyword>
<keyword evidence="1" id="KW-0472">Membrane</keyword>
<feature type="transmembrane region" description="Helical" evidence="1">
    <location>
        <begin position="216"/>
        <end position="236"/>
    </location>
</feature>
<organism evidence="3 4">
    <name type="scientific">Fimbriimonas ginsengisoli</name>
    <dbReference type="NCBI Taxonomy" id="1005039"/>
    <lineage>
        <taxon>Bacteria</taxon>
        <taxon>Bacillati</taxon>
        <taxon>Armatimonadota</taxon>
        <taxon>Fimbriimonadia</taxon>
        <taxon>Fimbriimonadales</taxon>
        <taxon>Fimbriimonadaceae</taxon>
        <taxon>Fimbriimonas</taxon>
    </lineage>
</organism>
<gene>
    <name evidence="3" type="ORF">HYR64_02695</name>
</gene>
<evidence type="ECO:0000313" key="4">
    <source>
        <dbReference type="Proteomes" id="UP000727962"/>
    </source>
</evidence>
<feature type="transmembrane region" description="Helical" evidence="1">
    <location>
        <begin position="88"/>
        <end position="109"/>
    </location>
</feature>
<protein>
    <submittedName>
        <fullName evidence="3">Acyltransferase</fullName>
    </submittedName>
</protein>
<name>A0A931LW68_FIMGI</name>
<feature type="domain" description="Acyltransferase 3" evidence="2">
    <location>
        <begin position="29"/>
        <end position="231"/>
    </location>
</feature>
<dbReference type="GO" id="GO:0016020">
    <property type="term" value="C:membrane"/>
    <property type="evidence" value="ECO:0007669"/>
    <property type="project" value="TreeGrafter"/>
</dbReference>
<feature type="non-terminal residue" evidence="3">
    <location>
        <position position="1"/>
    </location>
</feature>
<dbReference type="GO" id="GO:0016747">
    <property type="term" value="F:acyltransferase activity, transferring groups other than amino-acyl groups"/>
    <property type="evidence" value="ECO:0007669"/>
    <property type="project" value="InterPro"/>
</dbReference>
<dbReference type="Pfam" id="PF01757">
    <property type="entry name" value="Acyl_transf_3"/>
    <property type="match status" value="1"/>
</dbReference>
<feature type="transmembrane region" description="Helical" evidence="1">
    <location>
        <begin position="121"/>
        <end position="138"/>
    </location>
</feature>
<dbReference type="GO" id="GO:0009103">
    <property type="term" value="P:lipopolysaccharide biosynthetic process"/>
    <property type="evidence" value="ECO:0007669"/>
    <property type="project" value="TreeGrafter"/>
</dbReference>
<dbReference type="Proteomes" id="UP000727962">
    <property type="component" value="Unassembled WGS sequence"/>
</dbReference>
<dbReference type="PANTHER" id="PTHR23028:SF53">
    <property type="entry name" value="ACYL_TRANSF_3 DOMAIN-CONTAINING PROTEIN"/>
    <property type="match status" value="1"/>
</dbReference>
<dbReference type="InterPro" id="IPR050879">
    <property type="entry name" value="Acyltransferase_3"/>
</dbReference>
<evidence type="ECO:0000256" key="1">
    <source>
        <dbReference type="SAM" id="Phobius"/>
    </source>
</evidence>
<dbReference type="PANTHER" id="PTHR23028">
    <property type="entry name" value="ACETYLTRANSFERASE"/>
    <property type="match status" value="1"/>
</dbReference>
<dbReference type="EMBL" id="JACOSL010000018">
    <property type="protein sequence ID" value="MBI1755995.1"/>
    <property type="molecule type" value="Genomic_DNA"/>
</dbReference>
<feature type="transmembrane region" description="Helical" evidence="1">
    <location>
        <begin position="59"/>
        <end position="76"/>
    </location>
</feature>
<keyword evidence="3" id="KW-0012">Acyltransferase</keyword>
<sequence length="255" mass="28506">SSIPLTRAELVGFATFTVNFLKSNLVVVPRTISPLWSVSIEEQFYACWPWVIRFTNRRALAAVALSMIVIGWLFRMSLVGAPDNMNRIWYHSLTHLDCFAFGCLAALFLRGRELGSAWMKGGMMLAAFGGIFLLERLFQFKAPDGGHDDVAGVTSYVFIAALCALIVWLASTMKQGLLTGRAMVGIGAISYGLYGFHRLVLTILEHELPGSANWPWRAGLTILVTFTLAVLSFRFYEKPLLRLRRRFQAISSGRF</sequence>
<reference evidence="3" key="1">
    <citation type="submission" date="2020-07" db="EMBL/GenBank/DDBJ databases">
        <title>Huge and variable diversity of episymbiotic CPR bacteria and DPANN archaea in groundwater ecosystems.</title>
        <authorList>
            <person name="He C.Y."/>
            <person name="Keren R."/>
            <person name="Whittaker M."/>
            <person name="Farag I.F."/>
            <person name="Doudna J."/>
            <person name="Cate J.H.D."/>
            <person name="Banfield J.F."/>
        </authorList>
    </citation>
    <scope>NUCLEOTIDE SEQUENCE</scope>
    <source>
        <strain evidence="3">NC_groundwater_17_Pr7_B-0.1um_64_12</strain>
    </source>
</reference>